<dbReference type="PRINTS" id="PR00313">
    <property type="entry name" value="CABNDNGRPT"/>
</dbReference>
<accession>A0ABU8RPT2</accession>
<keyword evidence="2" id="KW-0964">Secreted</keyword>
<protein>
    <submittedName>
        <fullName evidence="3">Calcium-binding protein</fullName>
    </submittedName>
</protein>
<organism evidence="3 4">
    <name type="scientific">Novosphingobium anseongense</name>
    <dbReference type="NCBI Taxonomy" id="3133436"/>
    <lineage>
        <taxon>Bacteria</taxon>
        <taxon>Pseudomonadati</taxon>
        <taxon>Pseudomonadota</taxon>
        <taxon>Alphaproteobacteria</taxon>
        <taxon>Sphingomonadales</taxon>
        <taxon>Sphingomonadaceae</taxon>
        <taxon>Novosphingobium</taxon>
    </lineage>
</organism>
<dbReference type="Proteomes" id="UP001361239">
    <property type="component" value="Unassembled WGS sequence"/>
</dbReference>
<dbReference type="PANTHER" id="PTHR38340:SF1">
    <property type="entry name" value="S-LAYER PROTEIN"/>
    <property type="match status" value="1"/>
</dbReference>
<evidence type="ECO:0000256" key="1">
    <source>
        <dbReference type="ARBA" id="ARBA00004613"/>
    </source>
</evidence>
<evidence type="ECO:0000256" key="2">
    <source>
        <dbReference type="ARBA" id="ARBA00022525"/>
    </source>
</evidence>
<dbReference type="InterPro" id="IPR011049">
    <property type="entry name" value="Serralysin-like_metalloprot_C"/>
</dbReference>
<comment type="subcellular location">
    <subcellularLocation>
        <location evidence="1">Secreted</location>
    </subcellularLocation>
</comment>
<dbReference type="InterPro" id="IPR018511">
    <property type="entry name" value="Hemolysin-typ_Ca-bd_CS"/>
</dbReference>
<name>A0ABU8RPT2_9SPHN</name>
<dbReference type="PROSITE" id="PS00330">
    <property type="entry name" value="HEMOLYSIN_CALCIUM"/>
    <property type="match status" value="3"/>
</dbReference>
<proteinExistence type="predicted"/>
<gene>
    <name evidence="3" type="ORF">WG901_00010</name>
</gene>
<dbReference type="Pfam" id="PF00353">
    <property type="entry name" value="HemolysinCabind"/>
    <property type="match status" value="5"/>
</dbReference>
<dbReference type="EMBL" id="JBBHJZ010000001">
    <property type="protein sequence ID" value="MEJ5975002.1"/>
    <property type="molecule type" value="Genomic_DNA"/>
</dbReference>
<comment type="caution">
    <text evidence="3">The sequence shown here is derived from an EMBL/GenBank/DDBJ whole genome shotgun (WGS) entry which is preliminary data.</text>
</comment>
<dbReference type="Gene3D" id="2.150.10.10">
    <property type="entry name" value="Serralysin-like metalloprotease, C-terminal"/>
    <property type="match status" value="4"/>
</dbReference>
<reference evidence="3 4" key="1">
    <citation type="submission" date="2024-03" db="EMBL/GenBank/DDBJ databases">
        <authorList>
            <person name="Jo J.-H."/>
        </authorList>
    </citation>
    <scope>NUCLEOTIDE SEQUENCE [LARGE SCALE GENOMIC DNA]</scope>
    <source>
        <strain evidence="3 4">PS1R-30</strain>
    </source>
</reference>
<dbReference type="PANTHER" id="PTHR38340">
    <property type="entry name" value="S-LAYER PROTEIN"/>
    <property type="match status" value="1"/>
</dbReference>
<dbReference type="InterPro" id="IPR001343">
    <property type="entry name" value="Hemolysn_Ca-bd"/>
</dbReference>
<evidence type="ECO:0000313" key="3">
    <source>
        <dbReference type="EMBL" id="MEJ5975002.1"/>
    </source>
</evidence>
<dbReference type="InterPro" id="IPR050557">
    <property type="entry name" value="RTX_toxin/Mannuronan_C5-epim"/>
</dbReference>
<dbReference type="RefSeq" id="WP_339584979.1">
    <property type="nucleotide sequence ID" value="NZ_JBBHJZ010000001.1"/>
</dbReference>
<sequence>MTAPITSELNLATRFGVLVSGTGAADTITPDSAPPGQPLVGAGPDLILALGGDDLLDGGFGADLMLGGDGDDTYVVDDFGDLVMEFPFGGWDTVRSSISYSLDAAPDTRFTVENLALTGAAAIDGTGNSLDNLLTGNAAANVLDGRAGNDRIDGGAGADTMIGGLGDDTFYVDNIGDRVIERAGEGNDRIYSRVEYNLTGQAVETLVLIGTASANGFGNELDNTLIGNAEHNYLDGLAGADVMRGGGGDDAYSVDDLGDVVDETYGTGIDAGGHDQIFTSVSISLTGTARFVEDVTVYRPEPVTVIGNDLVNFFMGGYGDDTLDGGGNDDRIWASVGNDRVFGGDGNDDLDGYTGDDEIFGGAGRDYIRGSEGLDRLTGGTGPDVFRFFGFSTTYSGFGADSTLATINTITDFNRAEGDVLELRSGGFAGKLAFRGEVTTPGFSLTAGAALGGEDLGPGFSQIWSHREGETTYLIGDLNDNRRLDLTDMVVAMNGPTAPLVLAITDFIPGSFTV</sequence>
<dbReference type="SUPFAM" id="SSF51120">
    <property type="entry name" value="beta-Roll"/>
    <property type="match status" value="4"/>
</dbReference>
<keyword evidence="4" id="KW-1185">Reference proteome</keyword>
<evidence type="ECO:0000313" key="4">
    <source>
        <dbReference type="Proteomes" id="UP001361239"/>
    </source>
</evidence>